<dbReference type="Pfam" id="PF02922">
    <property type="entry name" value="CBM_48"/>
    <property type="match status" value="1"/>
</dbReference>
<dbReference type="GO" id="GO:0005975">
    <property type="term" value="P:carbohydrate metabolic process"/>
    <property type="evidence" value="ECO:0007669"/>
    <property type="project" value="InterPro"/>
</dbReference>
<accession>A0A512LAY1</accession>
<dbReference type="InterPro" id="IPR014756">
    <property type="entry name" value="Ig_E-set"/>
</dbReference>
<proteinExistence type="predicted"/>
<gene>
    <name evidence="2" type="ORF">TPL01_27820</name>
</gene>
<feature type="domain" description="Glycoside hydrolase family 13 N-terminal" evidence="1">
    <location>
        <begin position="138"/>
        <end position="205"/>
    </location>
</feature>
<dbReference type="GO" id="GO:0004553">
    <property type="term" value="F:hydrolase activity, hydrolyzing O-glycosyl compounds"/>
    <property type="evidence" value="ECO:0007669"/>
    <property type="project" value="InterPro"/>
</dbReference>
<comment type="caution">
    <text evidence="2">The sequence shown here is derived from an EMBL/GenBank/DDBJ whole genome shotgun (WGS) entry which is preliminary data.</text>
</comment>
<dbReference type="EMBL" id="BKAD01000033">
    <property type="protein sequence ID" value="GEP31644.1"/>
    <property type="molecule type" value="Genomic_DNA"/>
</dbReference>
<dbReference type="OrthoDB" id="9805159at2"/>
<dbReference type="Gene3D" id="2.60.40.10">
    <property type="entry name" value="Immunoglobulins"/>
    <property type="match status" value="1"/>
</dbReference>
<dbReference type="RefSeq" id="WP_147074609.1">
    <property type="nucleotide sequence ID" value="NZ_AP021884.1"/>
</dbReference>
<evidence type="ECO:0000313" key="3">
    <source>
        <dbReference type="Proteomes" id="UP000321337"/>
    </source>
</evidence>
<dbReference type="AlphaFoldDB" id="A0A512LAY1"/>
<reference evidence="2 3" key="1">
    <citation type="submission" date="2019-07" db="EMBL/GenBank/DDBJ databases">
        <title>Whole genome shotgun sequence of Thiobacillus plumbophilus NBRC 107929.</title>
        <authorList>
            <person name="Hosoyama A."/>
            <person name="Uohara A."/>
            <person name="Ohji S."/>
            <person name="Ichikawa N."/>
        </authorList>
    </citation>
    <scope>NUCLEOTIDE SEQUENCE [LARGE SCALE GENOMIC DNA]</scope>
    <source>
        <strain evidence="2 3">NBRC 107929</strain>
    </source>
</reference>
<dbReference type="SUPFAM" id="SSF81296">
    <property type="entry name" value="E set domains"/>
    <property type="match status" value="1"/>
</dbReference>
<dbReference type="InterPro" id="IPR004193">
    <property type="entry name" value="Glyco_hydro_13_N"/>
</dbReference>
<sequence>MKASLFDEARQRYLDQEMNPSEEAALLARLSETERSELLATRMALAALEHLPRIPAPASLARGVMAAVKPKRQSAFTRLRQWLERHPLLGWELSGAALAASVLFIALAPLSLAPSVGGPRQASSPLTLVSHTPGPSSNALRFSLYSPQAHSVALIGDFNGWGSMAQVKLVPSGNGIWSVTVPLPAGRYQYAFLVNGQRWVTDPHAEQHVKDDFGRQNAVVTII</sequence>
<organism evidence="2 3">
    <name type="scientific">Sulfuriferula plumbiphila</name>
    <dbReference type="NCBI Taxonomy" id="171865"/>
    <lineage>
        <taxon>Bacteria</taxon>
        <taxon>Pseudomonadati</taxon>
        <taxon>Pseudomonadota</taxon>
        <taxon>Betaproteobacteria</taxon>
        <taxon>Nitrosomonadales</taxon>
        <taxon>Sulfuricellaceae</taxon>
        <taxon>Sulfuriferula</taxon>
    </lineage>
</organism>
<evidence type="ECO:0000259" key="1">
    <source>
        <dbReference type="Pfam" id="PF02922"/>
    </source>
</evidence>
<name>A0A512LAY1_9PROT</name>
<keyword evidence="3" id="KW-1185">Reference proteome</keyword>
<dbReference type="Proteomes" id="UP000321337">
    <property type="component" value="Unassembled WGS sequence"/>
</dbReference>
<evidence type="ECO:0000313" key="2">
    <source>
        <dbReference type="EMBL" id="GEP31644.1"/>
    </source>
</evidence>
<dbReference type="CDD" id="cd07184">
    <property type="entry name" value="E_set_Isoamylase_like_N"/>
    <property type="match status" value="1"/>
</dbReference>
<dbReference type="InterPro" id="IPR013783">
    <property type="entry name" value="Ig-like_fold"/>
</dbReference>
<protein>
    <recommendedName>
        <fullName evidence="1">Glycoside hydrolase family 13 N-terminal domain-containing protein</fullName>
    </recommendedName>
</protein>